<dbReference type="GO" id="GO:0005524">
    <property type="term" value="F:ATP binding"/>
    <property type="evidence" value="ECO:0007669"/>
    <property type="project" value="UniProtKB-UniRule"/>
</dbReference>
<comment type="subcellular location">
    <subcellularLocation>
        <location evidence="5">Cytoplasm</location>
    </subcellularLocation>
</comment>
<dbReference type="EC" id="2.7.1.24" evidence="5 6"/>
<evidence type="ECO:0000256" key="3">
    <source>
        <dbReference type="ARBA" id="ARBA00022840"/>
    </source>
</evidence>
<name>A0A1A8TG69_9GAMM</name>
<evidence type="ECO:0000313" key="8">
    <source>
        <dbReference type="Proteomes" id="UP000092627"/>
    </source>
</evidence>
<dbReference type="SUPFAM" id="SSF52540">
    <property type="entry name" value="P-loop containing nucleoside triphosphate hydrolases"/>
    <property type="match status" value="1"/>
</dbReference>
<reference evidence="7 8" key="1">
    <citation type="submission" date="2016-06" db="EMBL/GenBank/DDBJ databases">
        <authorList>
            <person name="Kjaerup R.B."/>
            <person name="Dalgaard T.S."/>
            <person name="Juul-Madsen H.R."/>
        </authorList>
    </citation>
    <scope>NUCLEOTIDE SEQUENCE [LARGE SCALE GENOMIC DNA]</scope>
    <source>
        <strain evidence="7 8">CECT 5080</strain>
    </source>
</reference>
<dbReference type="STRING" id="295068.MAQ5080_01896"/>
<keyword evidence="5 7" id="KW-0418">Kinase</keyword>
<proteinExistence type="inferred from homology"/>
<keyword evidence="5 7" id="KW-0808">Transferase</keyword>
<dbReference type="Gene3D" id="3.40.50.300">
    <property type="entry name" value="P-loop containing nucleotide triphosphate hydrolases"/>
    <property type="match status" value="1"/>
</dbReference>
<dbReference type="InterPro" id="IPR027417">
    <property type="entry name" value="P-loop_NTPase"/>
</dbReference>
<comment type="pathway">
    <text evidence="5">Cofactor biosynthesis; coenzyme A biosynthesis; CoA from (R)-pantothenate: step 5/5.</text>
</comment>
<dbReference type="GO" id="GO:0004140">
    <property type="term" value="F:dephospho-CoA kinase activity"/>
    <property type="evidence" value="ECO:0007669"/>
    <property type="project" value="UniProtKB-UniRule"/>
</dbReference>
<keyword evidence="8" id="KW-1185">Reference proteome</keyword>
<dbReference type="InterPro" id="IPR001977">
    <property type="entry name" value="Depp_CoAkinase"/>
</dbReference>
<evidence type="ECO:0000256" key="2">
    <source>
        <dbReference type="ARBA" id="ARBA00022741"/>
    </source>
</evidence>
<dbReference type="HAMAP" id="MF_00376">
    <property type="entry name" value="Dephospho_CoA_kinase"/>
    <property type="match status" value="1"/>
</dbReference>
<dbReference type="Pfam" id="PF01121">
    <property type="entry name" value="CoaE"/>
    <property type="match status" value="1"/>
</dbReference>
<evidence type="ECO:0000313" key="7">
    <source>
        <dbReference type="EMBL" id="SBS31236.1"/>
    </source>
</evidence>
<dbReference type="NCBIfam" id="TIGR00152">
    <property type="entry name" value="dephospho-CoA kinase"/>
    <property type="match status" value="1"/>
</dbReference>
<evidence type="ECO:0000256" key="5">
    <source>
        <dbReference type="HAMAP-Rule" id="MF_00376"/>
    </source>
</evidence>
<protein>
    <recommendedName>
        <fullName evidence="5 6">Dephospho-CoA kinase</fullName>
        <ecNumber evidence="5 6">2.7.1.24</ecNumber>
    </recommendedName>
    <alternativeName>
        <fullName evidence="5">Dephosphocoenzyme A kinase</fullName>
    </alternativeName>
</protein>
<dbReference type="Proteomes" id="UP000092627">
    <property type="component" value="Unassembled WGS sequence"/>
</dbReference>
<accession>A0A1A8TG69</accession>
<organism evidence="7 8">
    <name type="scientific">Marinomonas aquimarina</name>
    <dbReference type="NCBI Taxonomy" id="295068"/>
    <lineage>
        <taxon>Bacteria</taxon>
        <taxon>Pseudomonadati</taxon>
        <taxon>Pseudomonadota</taxon>
        <taxon>Gammaproteobacteria</taxon>
        <taxon>Oceanospirillales</taxon>
        <taxon>Oceanospirillaceae</taxon>
        <taxon>Marinomonas</taxon>
    </lineage>
</organism>
<keyword evidence="2 5" id="KW-0547">Nucleotide-binding</keyword>
<dbReference type="GO" id="GO:0015937">
    <property type="term" value="P:coenzyme A biosynthetic process"/>
    <property type="evidence" value="ECO:0007669"/>
    <property type="project" value="UniProtKB-UniRule"/>
</dbReference>
<dbReference type="PROSITE" id="PS51219">
    <property type="entry name" value="DPCK"/>
    <property type="match status" value="1"/>
</dbReference>
<dbReference type="PANTHER" id="PTHR10695:SF46">
    <property type="entry name" value="BIFUNCTIONAL COENZYME A SYNTHASE-RELATED"/>
    <property type="match status" value="1"/>
</dbReference>
<comment type="similarity">
    <text evidence="1 5">Belongs to the CoaE family.</text>
</comment>
<evidence type="ECO:0000256" key="6">
    <source>
        <dbReference type="NCBIfam" id="TIGR00152"/>
    </source>
</evidence>
<sequence>MIDTNANNTKLIGLTGGIGSGKSTAAKLFQEHHVQYIDVDDLAREVVQPGEACLQQIVDHFGPHVLLDNGELNRAALREMVFSKPEQRKTLEAITHPAIRQRLAERLSEMTGLYALLVHPLLFETGQNSLCDYTIAIKVPRELQIERVMQRDRNSRSQVEHILDAQLSNAERCSKADFILENTGNSADLSVKVLHIHNKLQTLLS</sequence>
<comment type="function">
    <text evidence="5">Catalyzes the phosphorylation of the 3'-hydroxyl group of dephosphocoenzyme A to form coenzyme A.</text>
</comment>
<dbReference type="UniPathway" id="UPA00241">
    <property type="reaction ID" value="UER00356"/>
</dbReference>
<dbReference type="AlphaFoldDB" id="A0A1A8TG69"/>
<dbReference type="PANTHER" id="PTHR10695">
    <property type="entry name" value="DEPHOSPHO-COA KINASE-RELATED"/>
    <property type="match status" value="1"/>
</dbReference>
<dbReference type="RefSeq" id="WP_231870813.1">
    <property type="nucleotide sequence ID" value="NZ_FLOC01000010.1"/>
</dbReference>
<dbReference type="EMBL" id="FLOC01000010">
    <property type="protein sequence ID" value="SBS31236.1"/>
    <property type="molecule type" value="Genomic_DNA"/>
</dbReference>
<evidence type="ECO:0000256" key="1">
    <source>
        <dbReference type="ARBA" id="ARBA00009018"/>
    </source>
</evidence>
<keyword evidence="5" id="KW-0963">Cytoplasm</keyword>
<comment type="catalytic activity">
    <reaction evidence="5">
        <text>3'-dephospho-CoA + ATP = ADP + CoA + H(+)</text>
        <dbReference type="Rhea" id="RHEA:18245"/>
        <dbReference type="ChEBI" id="CHEBI:15378"/>
        <dbReference type="ChEBI" id="CHEBI:30616"/>
        <dbReference type="ChEBI" id="CHEBI:57287"/>
        <dbReference type="ChEBI" id="CHEBI:57328"/>
        <dbReference type="ChEBI" id="CHEBI:456216"/>
        <dbReference type="EC" id="2.7.1.24"/>
    </reaction>
</comment>
<dbReference type="CDD" id="cd02022">
    <property type="entry name" value="DPCK"/>
    <property type="match status" value="1"/>
</dbReference>
<dbReference type="GO" id="GO:0005737">
    <property type="term" value="C:cytoplasm"/>
    <property type="evidence" value="ECO:0007669"/>
    <property type="project" value="UniProtKB-SubCell"/>
</dbReference>
<keyword evidence="3 5" id="KW-0067">ATP-binding</keyword>
<feature type="binding site" evidence="5">
    <location>
        <begin position="19"/>
        <end position="24"/>
    </location>
    <ligand>
        <name>ATP</name>
        <dbReference type="ChEBI" id="CHEBI:30616"/>
    </ligand>
</feature>
<gene>
    <name evidence="5 7" type="primary">coaE</name>
    <name evidence="7" type="ORF">MAQ5080_01896</name>
</gene>
<evidence type="ECO:0000256" key="4">
    <source>
        <dbReference type="ARBA" id="ARBA00022993"/>
    </source>
</evidence>
<keyword evidence="4 5" id="KW-0173">Coenzyme A biosynthesis</keyword>